<dbReference type="EMBL" id="DS999411">
    <property type="protein sequence ID" value="EED35570.1"/>
    <property type="molecule type" value="Genomic_DNA"/>
</dbReference>
<dbReference type="Gene3D" id="3.40.30.10">
    <property type="entry name" value="Glutaredoxin"/>
    <property type="match status" value="1"/>
</dbReference>
<dbReference type="HOGENOM" id="CLU_011226_12_2_6"/>
<dbReference type="eggNOG" id="COG0625">
    <property type="taxonomic scope" value="Bacteria"/>
</dbReference>
<dbReference type="OrthoDB" id="8634103at2"/>
<feature type="domain" description="GST N-terminal" evidence="1">
    <location>
        <begin position="1"/>
        <end position="88"/>
    </location>
</feature>
<accession>B8KYN9</accession>
<sequence>MKLFYSPFHTFIHKVLVTAHEAGLWDDITFVPAYPFKNRDGEDQGDAYSFAALNPLDKVPTLALDSGQVIYGSQAVAECLDSMSKTGKHLFPSTGPARWDAITRLALADTMFETTVMLVMEGWQPEKEQRIEFFEWIWPKIIRGCDQLEVACKKGFDQFDIGQASMLHAISYMDFRVKFYEAKDPLHPEFDVFAGRPNLKAWWEESIQRPSVTSHYNKDFEGDDSAAFLQKNVQEVLAAQEANA</sequence>
<organism evidence="2 3">
    <name type="scientific">Luminiphilus syltensis NOR5-1B</name>
    <dbReference type="NCBI Taxonomy" id="565045"/>
    <lineage>
        <taxon>Bacteria</taxon>
        <taxon>Pseudomonadati</taxon>
        <taxon>Pseudomonadota</taxon>
        <taxon>Gammaproteobacteria</taxon>
        <taxon>Cellvibrionales</taxon>
        <taxon>Halieaceae</taxon>
        <taxon>Luminiphilus</taxon>
    </lineage>
</organism>
<dbReference type="GO" id="GO:0016740">
    <property type="term" value="F:transferase activity"/>
    <property type="evidence" value="ECO:0007669"/>
    <property type="project" value="UniProtKB-KW"/>
</dbReference>
<keyword evidence="3" id="KW-1185">Reference proteome</keyword>
<protein>
    <submittedName>
        <fullName evidence="2">Glutathione S-transferase</fullName>
    </submittedName>
</protein>
<dbReference type="STRING" id="565045.NOR51B_1516"/>
<dbReference type="Gene3D" id="1.20.1050.10">
    <property type="match status" value="1"/>
</dbReference>
<reference evidence="3" key="1">
    <citation type="journal article" date="2013" name="BMC Microbiol.">
        <title>Taxonomy and evolution of bacteriochlorophyll a-containing members of the OM60/NOR5 clade of marine gammaproteobacteria: description of Luminiphilus syltensis gen. nov., sp. nov., reclassification of Haliea rubra as Pseudohaliea rubra gen. nov., comb. nov., and emendation of Chromatocurvus halotolerans.</title>
        <authorList>
            <person name="Spring S."/>
            <person name="Riedel T."/>
            <person name="Sproer C."/>
            <person name="Yan S."/>
            <person name="Harder J."/>
            <person name="Fuchs B.M."/>
        </authorList>
    </citation>
    <scope>NUCLEOTIDE SEQUENCE [LARGE SCALE GENOMIC DNA]</scope>
    <source>
        <strain evidence="3">NOR51-B</strain>
    </source>
</reference>
<dbReference type="RefSeq" id="WP_009020316.1">
    <property type="nucleotide sequence ID" value="NZ_DS999411.1"/>
</dbReference>
<dbReference type="AlphaFoldDB" id="B8KYN9"/>
<dbReference type="SUPFAM" id="SSF52833">
    <property type="entry name" value="Thioredoxin-like"/>
    <property type="match status" value="1"/>
</dbReference>
<dbReference type="Proteomes" id="UP000004699">
    <property type="component" value="Unassembled WGS sequence"/>
</dbReference>
<gene>
    <name evidence="2" type="ORF">NOR51B_1516</name>
</gene>
<proteinExistence type="predicted"/>
<keyword evidence="2" id="KW-0808">Transferase</keyword>
<dbReference type="PROSITE" id="PS50404">
    <property type="entry name" value="GST_NTER"/>
    <property type="match status" value="1"/>
</dbReference>
<dbReference type="InterPro" id="IPR036282">
    <property type="entry name" value="Glutathione-S-Trfase_C_sf"/>
</dbReference>
<evidence type="ECO:0000259" key="1">
    <source>
        <dbReference type="PROSITE" id="PS50404"/>
    </source>
</evidence>
<evidence type="ECO:0000313" key="3">
    <source>
        <dbReference type="Proteomes" id="UP000004699"/>
    </source>
</evidence>
<dbReference type="InterPro" id="IPR036249">
    <property type="entry name" value="Thioredoxin-like_sf"/>
</dbReference>
<evidence type="ECO:0000313" key="2">
    <source>
        <dbReference type="EMBL" id="EED35570.1"/>
    </source>
</evidence>
<dbReference type="InterPro" id="IPR004045">
    <property type="entry name" value="Glutathione_S-Trfase_N"/>
</dbReference>
<name>B8KYN9_9GAMM</name>
<dbReference type="Pfam" id="PF13409">
    <property type="entry name" value="GST_N_2"/>
    <property type="match status" value="1"/>
</dbReference>
<dbReference type="SUPFAM" id="SSF47616">
    <property type="entry name" value="GST C-terminal domain-like"/>
    <property type="match status" value="1"/>
</dbReference>